<protein>
    <submittedName>
        <fullName evidence="6">Putative lipoprotein</fullName>
    </submittedName>
</protein>
<dbReference type="GO" id="GO:0005576">
    <property type="term" value="C:extracellular region"/>
    <property type="evidence" value="ECO:0007669"/>
    <property type="project" value="UniProtKB-SubCell"/>
</dbReference>
<dbReference type="HOGENOM" id="CLU_101001_0_0_9"/>
<evidence type="ECO:0000313" key="7">
    <source>
        <dbReference type="Proteomes" id="UP000001368"/>
    </source>
</evidence>
<evidence type="ECO:0000256" key="2">
    <source>
        <dbReference type="ARBA" id="ARBA00022525"/>
    </source>
</evidence>
<keyword evidence="5" id="KW-0812">Transmembrane</keyword>
<name>C0MDR3_STRS7</name>
<keyword evidence="2" id="KW-0964">Secreted</keyword>
<sequence length="252" mass="26413">MRKPTKETHYLIISLLTIAIAGGAYLMFSSLSPKPAAITTQSKGYELLTKAQALVKEAEDNPTKEAIAKAQKAINQLKKTQSKEELQARLTAVSLKHNQEDVAIKVLKAAEDNPSSELKEAAQKAISKLSDEAKKAALQARLDAIGLSKPSTAQPETATPAAEKNIAPAPATPHIKHTTPSSGGTTPAPNPKPSPKPNPQPSPSPSPSPAPETPEPTPNPSPQPNPQPETNTPSPQPPATEQTENTAPAGQS</sequence>
<dbReference type="KEGG" id="seq:SZO_15100"/>
<evidence type="ECO:0000256" key="4">
    <source>
        <dbReference type="SAM" id="MobiDB-lite"/>
    </source>
</evidence>
<evidence type="ECO:0000256" key="3">
    <source>
        <dbReference type="ARBA" id="ARBA00022729"/>
    </source>
</evidence>
<keyword evidence="6" id="KW-0449">Lipoprotein</keyword>
<dbReference type="InterPro" id="IPR041909">
    <property type="entry name" value="Sbi_C3_db_domIV"/>
</dbReference>
<feature type="region of interest" description="Disordered" evidence="4">
    <location>
        <begin position="167"/>
        <end position="252"/>
    </location>
</feature>
<evidence type="ECO:0000256" key="1">
    <source>
        <dbReference type="ARBA" id="ARBA00004613"/>
    </source>
</evidence>
<dbReference type="eggNOG" id="ENOG50304WP">
    <property type="taxonomic scope" value="Bacteria"/>
</dbReference>
<comment type="subcellular location">
    <subcellularLocation>
        <location evidence="1">Secreted</location>
    </subcellularLocation>
</comment>
<feature type="compositionally biased region" description="Polar residues" evidence="4">
    <location>
        <begin position="240"/>
        <end position="252"/>
    </location>
</feature>
<evidence type="ECO:0000256" key="5">
    <source>
        <dbReference type="SAM" id="Phobius"/>
    </source>
</evidence>
<feature type="compositionally biased region" description="Low complexity" evidence="4">
    <location>
        <begin position="178"/>
        <end position="187"/>
    </location>
</feature>
<keyword evidence="3" id="KW-0732">Signal</keyword>
<dbReference type="EMBL" id="FM204884">
    <property type="protein sequence ID" value="CAX00180.1"/>
    <property type="molecule type" value="Genomic_DNA"/>
</dbReference>
<dbReference type="PRINTS" id="PR01217">
    <property type="entry name" value="PRICHEXTENSN"/>
</dbReference>
<organism evidence="7">
    <name type="scientific">Streptococcus equi subsp. zooepidemicus (strain H70)</name>
    <dbReference type="NCBI Taxonomy" id="553483"/>
    <lineage>
        <taxon>Bacteria</taxon>
        <taxon>Bacillati</taxon>
        <taxon>Bacillota</taxon>
        <taxon>Bacilli</taxon>
        <taxon>Lactobacillales</taxon>
        <taxon>Streptococcaceae</taxon>
        <taxon>Streptococcus</taxon>
    </lineage>
</organism>
<keyword evidence="5" id="KW-1133">Transmembrane helix</keyword>
<feature type="compositionally biased region" description="Pro residues" evidence="4">
    <location>
        <begin position="188"/>
        <end position="227"/>
    </location>
</feature>
<accession>C0MDR3</accession>
<dbReference type="Proteomes" id="UP000001368">
    <property type="component" value="Chromosome"/>
</dbReference>
<gene>
    <name evidence="6" type="ordered locus">SZO_15100</name>
</gene>
<evidence type="ECO:0000313" key="6">
    <source>
        <dbReference type="EMBL" id="CAX00180.1"/>
    </source>
</evidence>
<proteinExistence type="predicted"/>
<dbReference type="AlphaFoldDB" id="C0MDR3"/>
<dbReference type="Gene3D" id="1.10.10.1270">
    <property type="entry name" value="Sbi, C3 binding domain IV"/>
    <property type="match status" value="1"/>
</dbReference>
<reference evidence="6 7" key="1">
    <citation type="journal article" date="2009" name="PLoS Pathog.">
        <title>Genomic evidence for the evolution of Streptococcus equi: host restriction, increased virulence, and genetic exchange with human pathogens.</title>
        <authorList>
            <person name="Holden M.T.G."/>
            <person name="Heather Z."/>
            <person name="Paillot R."/>
            <person name="Steward K.F."/>
            <person name="Webb K."/>
            <person name="Ainslie F."/>
            <person name="Jourdan T."/>
            <person name="Bason N.C."/>
            <person name="Holroyd N.E."/>
            <person name="Mungall K."/>
            <person name="Quail M.A."/>
            <person name="Sanders M."/>
            <person name="Simmonds M."/>
            <person name="Willey D."/>
            <person name="Brooks K."/>
            <person name="Aanensen D.M."/>
            <person name="Spratt B.G."/>
            <person name="Jolley K.A."/>
            <person name="Maiden M.C.J."/>
            <person name="Kehoe M."/>
            <person name="Chanter N."/>
            <person name="Bentley S.D."/>
            <person name="Robinson C."/>
            <person name="Maskell D.J."/>
            <person name="Parkhill J."/>
            <person name="Waller A.S."/>
        </authorList>
    </citation>
    <scope>NUCLEOTIDE SEQUENCE [LARGE SCALE GENOMIC DNA]</scope>
    <source>
        <strain evidence="6 7">H70</strain>
    </source>
</reference>
<keyword evidence="5" id="KW-0472">Membrane</keyword>
<feature type="transmembrane region" description="Helical" evidence="5">
    <location>
        <begin position="9"/>
        <end position="28"/>
    </location>
</feature>